<evidence type="ECO:0000313" key="5">
    <source>
        <dbReference type="Proteomes" id="UP000077248"/>
    </source>
</evidence>
<dbReference type="EMBL" id="KV441491">
    <property type="protein sequence ID" value="OAG15951.1"/>
    <property type="molecule type" value="Genomic_DNA"/>
</dbReference>
<sequence length="354" mass="38373">MFSKRKAMDAGKRPAFHEGHAAPLIQILAWLFLVFSILAVTAQFATKKAMARQFVRADFVLLAALVLSVGQAATLLSPAGQPIGNLQAGLSPDQIDGAWKALFSSEILSVLTIIAAKGSLLVSLGSVTPVAGHQMMMRATGVLTLLWGLSAVFLFAFQCPSPQRWDITNPKCMDIRAIRTYNAVMNITTDLALAIVPTLMVLPLQITSEKRLTLVTGFWSRIVVVFASAAQIGYIRSLPQQSDLLHSIWRIVVCGQVAQVASIMTTTIPFLKPFMMSLDSGLWSANHAGVATTSSYASAVRTGHLSSYVKIASQQSRDPSIVKGDKDIDIWVRKEIVVKREPSIELRDIGGIGR</sequence>
<dbReference type="AlphaFoldDB" id="A0A177D9L2"/>
<feature type="transmembrane region" description="Helical" evidence="1">
    <location>
        <begin position="214"/>
        <end position="235"/>
    </location>
</feature>
<proteinExistence type="predicted"/>
<keyword evidence="1" id="KW-0472">Membrane</keyword>
<feature type="transmembrane region" description="Helical" evidence="1">
    <location>
        <begin position="54"/>
        <end position="76"/>
    </location>
</feature>
<keyword evidence="5" id="KW-1185">Reference proteome</keyword>
<name>A0A177D9L2_ALTAL</name>
<dbReference type="Proteomes" id="UP000291422">
    <property type="component" value="Unassembled WGS sequence"/>
</dbReference>
<dbReference type="PANTHER" id="PTHR38794:SF1">
    <property type="entry name" value="INTEGRAL MEMBRANE PROTEIN"/>
    <property type="match status" value="1"/>
</dbReference>
<dbReference type="Proteomes" id="UP000077248">
    <property type="component" value="Unassembled WGS sequence"/>
</dbReference>
<evidence type="ECO:0000313" key="6">
    <source>
        <dbReference type="Proteomes" id="UP000291422"/>
    </source>
</evidence>
<dbReference type="KEGG" id="aalt:CC77DRAFT_407976"/>
<protein>
    <recommendedName>
        <fullName evidence="2">Rhodopsin domain-containing protein</fullName>
    </recommendedName>
</protein>
<accession>A0A177D9L2</accession>
<dbReference type="InterPro" id="IPR049326">
    <property type="entry name" value="Rhodopsin_dom_fungi"/>
</dbReference>
<reference evidence="6" key="2">
    <citation type="journal article" date="2019" name="bioRxiv">
        <title>Genomics, evolutionary history and diagnostics of the Alternaria alternata species group including apple and Asian pear pathotypes.</title>
        <authorList>
            <person name="Armitage A.D."/>
            <person name="Cockerton H.M."/>
            <person name="Sreenivasaprasad S."/>
            <person name="Woodhall J.W."/>
            <person name="Lane C.R."/>
            <person name="Harrison R.J."/>
            <person name="Clarkson J.P."/>
        </authorList>
    </citation>
    <scope>NUCLEOTIDE SEQUENCE [LARGE SCALE GENOMIC DNA]</scope>
    <source>
        <strain evidence="6">FERA 1177</strain>
    </source>
</reference>
<dbReference type="RefSeq" id="XP_018381372.1">
    <property type="nucleotide sequence ID" value="XM_018531594.1"/>
</dbReference>
<evidence type="ECO:0000256" key="1">
    <source>
        <dbReference type="SAM" id="Phobius"/>
    </source>
</evidence>
<organism evidence="3 5">
    <name type="scientific">Alternaria alternata</name>
    <name type="common">Alternaria rot fungus</name>
    <name type="synonym">Torula alternata</name>
    <dbReference type="NCBI Taxonomy" id="5599"/>
    <lineage>
        <taxon>Eukaryota</taxon>
        <taxon>Fungi</taxon>
        <taxon>Dikarya</taxon>
        <taxon>Ascomycota</taxon>
        <taxon>Pezizomycotina</taxon>
        <taxon>Dothideomycetes</taxon>
        <taxon>Pleosporomycetidae</taxon>
        <taxon>Pleosporales</taxon>
        <taxon>Pleosporineae</taxon>
        <taxon>Pleosporaceae</taxon>
        <taxon>Alternaria</taxon>
        <taxon>Alternaria sect. Alternaria</taxon>
        <taxon>Alternaria alternata complex</taxon>
    </lineage>
</organism>
<reference evidence="3 5" key="1">
    <citation type="submission" date="2016-05" db="EMBL/GenBank/DDBJ databases">
        <title>Comparative analysis of secretome profiles of manganese(II)-oxidizing ascomycete fungi.</title>
        <authorList>
            <consortium name="DOE Joint Genome Institute"/>
            <person name="Zeiner C.A."/>
            <person name="Purvine S.O."/>
            <person name="Zink E.M."/>
            <person name="Wu S."/>
            <person name="Pasa-Tolic L."/>
            <person name="Chaput D.L."/>
            <person name="Haridas S."/>
            <person name="Grigoriev I.V."/>
            <person name="Santelli C.M."/>
            <person name="Hansel C.M."/>
        </authorList>
    </citation>
    <scope>NUCLEOTIDE SEQUENCE [LARGE SCALE GENOMIC DNA]</scope>
    <source>
        <strain evidence="3 5">SRC1lrK2f</strain>
    </source>
</reference>
<dbReference type="GeneID" id="29117188"/>
<keyword evidence="1" id="KW-1133">Transmembrane helix</keyword>
<feature type="transmembrane region" description="Helical" evidence="1">
    <location>
        <begin position="247"/>
        <end position="271"/>
    </location>
</feature>
<dbReference type="EMBL" id="PDXD01000004">
    <property type="protein sequence ID" value="RYN80401.1"/>
    <property type="molecule type" value="Genomic_DNA"/>
</dbReference>
<feature type="transmembrane region" description="Helical" evidence="1">
    <location>
        <begin position="183"/>
        <end position="202"/>
    </location>
</feature>
<evidence type="ECO:0000313" key="3">
    <source>
        <dbReference type="EMBL" id="OAG15951.1"/>
    </source>
</evidence>
<dbReference type="OMA" id="SIMTSTI"/>
<feature type="domain" description="Rhodopsin" evidence="2">
    <location>
        <begin position="44"/>
        <end position="275"/>
    </location>
</feature>
<evidence type="ECO:0000259" key="2">
    <source>
        <dbReference type="Pfam" id="PF20684"/>
    </source>
</evidence>
<keyword evidence="1" id="KW-0812">Transmembrane</keyword>
<dbReference type="VEuPathDB" id="FungiDB:CC77DRAFT_407976"/>
<feature type="transmembrane region" description="Helical" evidence="1">
    <location>
        <begin position="20"/>
        <end position="42"/>
    </location>
</feature>
<dbReference type="Pfam" id="PF20684">
    <property type="entry name" value="Fung_rhodopsin"/>
    <property type="match status" value="1"/>
</dbReference>
<evidence type="ECO:0000313" key="4">
    <source>
        <dbReference type="EMBL" id="RYN80401.1"/>
    </source>
</evidence>
<reference evidence="4" key="3">
    <citation type="journal article" date="2019" name="J. ISSAAS">
        <title>Genomics, evolutionary history and diagnostics of the Alternaria alternata species group including apple and Asian pear pathotypes.</title>
        <authorList>
            <person name="Armitage A.D."/>
            <person name="Cockerton H.M."/>
            <person name="Sreenivasaprasad S."/>
            <person name="Woodhall J."/>
            <person name="Lane C."/>
            <person name="Harrison R.J."/>
            <person name="Clarkson J.P."/>
        </authorList>
    </citation>
    <scope>NUCLEOTIDE SEQUENCE</scope>
    <source>
        <strain evidence="4">FERA 1177</strain>
    </source>
</reference>
<gene>
    <name evidence="4" type="ORF">AA0117_g3320</name>
    <name evidence="3" type="ORF">CC77DRAFT_407976</name>
</gene>
<feature type="transmembrane region" description="Helical" evidence="1">
    <location>
        <begin position="139"/>
        <end position="157"/>
    </location>
</feature>
<dbReference type="PANTHER" id="PTHR38794">
    <property type="entry name" value="INTEGRAL MEMBRANE PROTEIN"/>
    <property type="match status" value="1"/>
</dbReference>